<dbReference type="PANTHER" id="PTHR31851">
    <property type="entry name" value="FE(2+)/MN(2+) TRANSPORTER PCL1"/>
    <property type="match status" value="1"/>
</dbReference>
<feature type="compositionally biased region" description="Polar residues" evidence="10">
    <location>
        <begin position="112"/>
        <end position="128"/>
    </location>
</feature>
<keyword evidence="9" id="KW-0406">Ion transport</keyword>
<accession>A0ABM4V2E5</accession>
<evidence type="ECO:0000256" key="9">
    <source>
        <dbReference type="RuleBase" id="RU369115"/>
    </source>
</evidence>
<gene>
    <name evidence="12" type="primary">LOC113698182</name>
</gene>
<comment type="subcellular location">
    <subcellularLocation>
        <location evidence="1 9">Vacuole membrane</location>
        <topology evidence="1 9">Multi-pass membrane protein</topology>
    </subcellularLocation>
</comment>
<proteinExistence type="inferred from homology"/>
<evidence type="ECO:0000313" key="11">
    <source>
        <dbReference type="Proteomes" id="UP001652660"/>
    </source>
</evidence>
<keyword evidence="5" id="KW-0812">Transmembrane</keyword>
<feature type="compositionally biased region" description="Basic and acidic residues" evidence="10">
    <location>
        <begin position="94"/>
        <end position="104"/>
    </location>
</feature>
<protein>
    <recommendedName>
        <fullName evidence="9">Vacuolar iron transporter</fullName>
    </recommendedName>
</protein>
<sequence>MSIEPGSGNKLSVTATQEKVLQGMQRAQWLRAAILGANDGLLSTASMMLGIGAAKDDQESMIISGIAGALAGACSMAVGEFVSVTTQRDIEKSTIHKTCSDEPNRSPFVNLASESESSQGKLSPSMQSLPHILAPSRPPMMKVVVTDARAS</sequence>
<evidence type="ECO:0000256" key="6">
    <source>
        <dbReference type="ARBA" id="ARBA00022989"/>
    </source>
</evidence>
<dbReference type="Pfam" id="PF01988">
    <property type="entry name" value="VIT1"/>
    <property type="match status" value="1"/>
</dbReference>
<dbReference type="GeneID" id="113698182"/>
<reference evidence="12" key="1">
    <citation type="submission" date="2025-08" db="UniProtKB">
        <authorList>
            <consortium name="RefSeq"/>
        </authorList>
    </citation>
    <scope>IDENTIFICATION</scope>
    <source>
        <tissue evidence="12">Leaves</tissue>
    </source>
</reference>
<evidence type="ECO:0000313" key="12">
    <source>
        <dbReference type="RefSeq" id="XP_071913706.1"/>
    </source>
</evidence>
<evidence type="ECO:0000256" key="10">
    <source>
        <dbReference type="SAM" id="MobiDB-lite"/>
    </source>
</evidence>
<comment type="function">
    <text evidence="9">Vacuolar Fe(2+) uptake transporter.</text>
</comment>
<keyword evidence="4 9" id="KW-0926">Vacuole</keyword>
<evidence type="ECO:0000256" key="7">
    <source>
        <dbReference type="ARBA" id="ARBA00023136"/>
    </source>
</evidence>
<name>A0ABM4V2E5_COFAR</name>
<organism evidence="11 12">
    <name type="scientific">Coffea arabica</name>
    <name type="common">Arabian coffee</name>
    <dbReference type="NCBI Taxonomy" id="13443"/>
    <lineage>
        <taxon>Eukaryota</taxon>
        <taxon>Viridiplantae</taxon>
        <taxon>Streptophyta</taxon>
        <taxon>Embryophyta</taxon>
        <taxon>Tracheophyta</taxon>
        <taxon>Spermatophyta</taxon>
        <taxon>Magnoliopsida</taxon>
        <taxon>eudicotyledons</taxon>
        <taxon>Gunneridae</taxon>
        <taxon>Pentapetalae</taxon>
        <taxon>asterids</taxon>
        <taxon>lamiids</taxon>
        <taxon>Gentianales</taxon>
        <taxon>Rubiaceae</taxon>
        <taxon>Ixoroideae</taxon>
        <taxon>Gardenieae complex</taxon>
        <taxon>Bertiereae - Coffeeae clade</taxon>
        <taxon>Coffeeae</taxon>
        <taxon>Coffea</taxon>
    </lineage>
</organism>
<evidence type="ECO:0000256" key="2">
    <source>
        <dbReference type="ARBA" id="ARBA00007049"/>
    </source>
</evidence>
<keyword evidence="3" id="KW-0408">Iron</keyword>
<dbReference type="Proteomes" id="UP001652660">
    <property type="component" value="Chromosome 7c"/>
</dbReference>
<keyword evidence="11" id="KW-1185">Reference proteome</keyword>
<feature type="region of interest" description="Disordered" evidence="10">
    <location>
        <begin position="94"/>
        <end position="134"/>
    </location>
</feature>
<keyword evidence="9" id="KW-0813">Transport</keyword>
<keyword evidence="7" id="KW-0472">Membrane</keyword>
<dbReference type="InterPro" id="IPR008217">
    <property type="entry name" value="Ccc1_fam"/>
</dbReference>
<evidence type="ECO:0000256" key="1">
    <source>
        <dbReference type="ARBA" id="ARBA00004128"/>
    </source>
</evidence>
<keyword evidence="3" id="KW-0410">Iron transport</keyword>
<comment type="similarity">
    <text evidence="2 9">Belongs to the CCC1 family.</text>
</comment>
<evidence type="ECO:0000256" key="8">
    <source>
        <dbReference type="ARBA" id="ARBA00044464"/>
    </source>
</evidence>
<comment type="catalytic activity">
    <reaction evidence="8">
        <text>Fe(2+)(in) = Fe(2+)(out)</text>
        <dbReference type="Rhea" id="RHEA:28486"/>
        <dbReference type="ChEBI" id="CHEBI:29033"/>
    </reaction>
    <physiologicalReaction direction="left-to-right" evidence="8">
        <dbReference type="Rhea" id="RHEA:28487"/>
    </physiologicalReaction>
</comment>
<dbReference type="RefSeq" id="XP_071913706.1">
    <property type="nucleotide sequence ID" value="XM_072057605.1"/>
</dbReference>
<evidence type="ECO:0000256" key="5">
    <source>
        <dbReference type="ARBA" id="ARBA00022692"/>
    </source>
</evidence>
<evidence type="ECO:0000256" key="3">
    <source>
        <dbReference type="ARBA" id="ARBA00022496"/>
    </source>
</evidence>
<keyword evidence="6" id="KW-1133">Transmembrane helix</keyword>
<evidence type="ECO:0000256" key="4">
    <source>
        <dbReference type="ARBA" id="ARBA00022554"/>
    </source>
</evidence>